<reference evidence="11" key="1">
    <citation type="journal article" date="2021" name="Microorganisms">
        <title>Phylogenomic Reconstruction and Metabolic Potential of the Genus Aminobacter.</title>
        <authorList>
            <person name="Artuso I."/>
            <person name="Turrini P."/>
            <person name="Pirolo M."/>
            <person name="Lugli G.A."/>
            <person name="Ventura M."/>
            <person name="Visca P."/>
        </authorList>
    </citation>
    <scope>NUCLEOTIDE SEQUENCE</scope>
    <source>
        <strain evidence="11">LMG 26462</strain>
    </source>
</reference>
<evidence type="ECO:0000256" key="8">
    <source>
        <dbReference type="SAM" id="SignalP"/>
    </source>
</evidence>
<keyword evidence="4" id="KW-0479">Metal-binding</keyword>
<evidence type="ECO:0000256" key="3">
    <source>
        <dbReference type="ARBA" id="ARBA00022670"/>
    </source>
</evidence>
<dbReference type="InterPro" id="IPR000718">
    <property type="entry name" value="Peptidase_M13"/>
</dbReference>
<evidence type="ECO:0000259" key="9">
    <source>
        <dbReference type="Pfam" id="PF01431"/>
    </source>
</evidence>
<dbReference type="AlphaFoldDB" id="A0A9X1A718"/>
<evidence type="ECO:0000256" key="2">
    <source>
        <dbReference type="ARBA" id="ARBA00007357"/>
    </source>
</evidence>
<comment type="similarity">
    <text evidence="2">Belongs to the peptidase M13 family.</text>
</comment>
<feature type="chain" id="PRO_5040898144" evidence="8">
    <location>
        <begin position="25"/>
        <end position="693"/>
    </location>
</feature>
<dbReference type="PANTHER" id="PTHR11733:SF167">
    <property type="entry name" value="FI17812P1-RELATED"/>
    <property type="match status" value="1"/>
</dbReference>
<proteinExistence type="inferred from homology"/>
<dbReference type="PRINTS" id="PR00786">
    <property type="entry name" value="NEPRILYSIN"/>
</dbReference>
<dbReference type="PANTHER" id="PTHR11733">
    <property type="entry name" value="ZINC METALLOPROTEASE FAMILY M13 NEPRILYSIN-RELATED"/>
    <property type="match status" value="1"/>
</dbReference>
<dbReference type="EMBL" id="JAFLWW010000001">
    <property type="protein sequence ID" value="MBT1154102.1"/>
    <property type="molecule type" value="Genomic_DNA"/>
</dbReference>
<evidence type="ECO:0000256" key="6">
    <source>
        <dbReference type="ARBA" id="ARBA00022833"/>
    </source>
</evidence>
<accession>A0A9X1A718</accession>
<dbReference type="GO" id="GO:0016485">
    <property type="term" value="P:protein processing"/>
    <property type="evidence" value="ECO:0007669"/>
    <property type="project" value="TreeGrafter"/>
</dbReference>
<dbReference type="PROSITE" id="PS51885">
    <property type="entry name" value="NEPRILYSIN"/>
    <property type="match status" value="1"/>
</dbReference>
<keyword evidence="7" id="KW-0482">Metalloprotease</keyword>
<dbReference type="InterPro" id="IPR008753">
    <property type="entry name" value="Peptidase_M13_N"/>
</dbReference>
<evidence type="ECO:0000256" key="1">
    <source>
        <dbReference type="ARBA" id="ARBA00001947"/>
    </source>
</evidence>
<protein>
    <submittedName>
        <fullName evidence="11">M13 family metallopeptidase</fullName>
    </submittedName>
</protein>
<dbReference type="GO" id="GO:0004222">
    <property type="term" value="F:metalloendopeptidase activity"/>
    <property type="evidence" value="ECO:0007669"/>
    <property type="project" value="InterPro"/>
</dbReference>
<keyword evidence="5" id="KW-0378">Hydrolase</keyword>
<keyword evidence="12" id="KW-1185">Reference proteome</keyword>
<dbReference type="InterPro" id="IPR018497">
    <property type="entry name" value="Peptidase_M13_C"/>
</dbReference>
<dbReference type="GO" id="GO:0046872">
    <property type="term" value="F:metal ion binding"/>
    <property type="evidence" value="ECO:0007669"/>
    <property type="project" value="UniProtKB-KW"/>
</dbReference>
<organism evidence="11 12">
    <name type="scientific">Aminobacter anthyllidis</name>
    <dbReference type="NCBI Taxonomy" id="1035067"/>
    <lineage>
        <taxon>Bacteria</taxon>
        <taxon>Pseudomonadati</taxon>
        <taxon>Pseudomonadota</taxon>
        <taxon>Alphaproteobacteria</taxon>
        <taxon>Hyphomicrobiales</taxon>
        <taxon>Phyllobacteriaceae</taxon>
        <taxon>Aminobacter</taxon>
    </lineage>
</organism>
<comment type="cofactor">
    <cofactor evidence="1">
        <name>Zn(2+)</name>
        <dbReference type="ChEBI" id="CHEBI:29105"/>
    </cofactor>
</comment>
<sequence length="693" mass="76579">MRSMRLRAAATFFLAALVAGSARAEDAAGLPALDADKLVFSISNMDPGVRPGMDFYRYASGAWLDRVERPARLSSYGVFDVMAERLRGQMSLAVAKAGEEAANAPKGTPVQQVGSLYNAYMDTAKLDAAGIEPIRGELDRVAAIKSFDDLVQVMARQIYVNGPILFAAFATLNDPADTTRNAFYAVGGGFGIEAGFDSILAEAPDDPRRAAYRKYVASVMQIAGYPDEEAARIADLTLSVETELHAAKLSPAEGADPRNRFTKATFDELQAQIPELDLKAYFRSVGYEVPQSVVMYEPHYLPVLSKLLRERPLGEIKDYIAFRIVRSFSPVLTTAFDAPELALQEALTGVGVQQPRQERLLKLLQDNLGHPVSQIYVQSFFPEENKQKALDMVERILTAFRERIPSRAWLSEATRAAALEKVNKFYYRVGYPDHWIDYSSVEIGPDLVADVINIGAFGQKREIEKQGKPTVHEEFNSSSATLPIVINAGYTPSINGFEVTAAILQAPAFLPDMDAAVYFCRIGGIIGHEMVHGFDSGGRQYDAQGNFRDWWTPSDAKAFEAEAQKLIDQANAFEVLPGLHANGPLNVRENMADVGGITLAYAALMDYLKEHPSENVKIDGLTPAQRCFISWAQMWTWKATDQYLRAIVAGDGHPPNNYRAVAPLQHLDAFYEAFDIKQGDPMWLPPEKRVKAW</sequence>
<evidence type="ECO:0000256" key="4">
    <source>
        <dbReference type="ARBA" id="ARBA00022723"/>
    </source>
</evidence>
<dbReference type="Pfam" id="PF01431">
    <property type="entry name" value="Peptidase_M13"/>
    <property type="match status" value="1"/>
</dbReference>
<evidence type="ECO:0000259" key="10">
    <source>
        <dbReference type="Pfam" id="PF05649"/>
    </source>
</evidence>
<dbReference type="InterPro" id="IPR042089">
    <property type="entry name" value="Peptidase_M13_dom_2"/>
</dbReference>
<dbReference type="Gene3D" id="3.40.390.10">
    <property type="entry name" value="Collagenase (Catalytic Domain)"/>
    <property type="match status" value="1"/>
</dbReference>
<keyword evidence="6" id="KW-0862">Zinc</keyword>
<dbReference type="SUPFAM" id="SSF55486">
    <property type="entry name" value="Metalloproteases ('zincins'), catalytic domain"/>
    <property type="match status" value="1"/>
</dbReference>
<keyword evidence="8" id="KW-0732">Signal</keyword>
<name>A0A9X1A718_9HYPH</name>
<dbReference type="GO" id="GO:0005886">
    <property type="term" value="C:plasma membrane"/>
    <property type="evidence" value="ECO:0007669"/>
    <property type="project" value="TreeGrafter"/>
</dbReference>
<evidence type="ECO:0000313" key="12">
    <source>
        <dbReference type="Proteomes" id="UP001138921"/>
    </source>
</evidence>
<evidence type="ECO:0000256" key="5">
    <source>
        <dbReference type="ARBA" id="ARBA00022801"/>
    </source>
</evidence>
<gene>
    <name evidence="11" type="ORF">J1C56_00690</name>
</gene>
<feature type="signal peptide" evidence="8">
    <location>
        <begin position="1"/>
        <end position="24"/>
    </location>
</feature>
<feature type="domain" description="Peptidase M13 C-terminal" evidence="9">
    <location>
        <begin position="487"/>
        <end position="690"/>
    </location>
</feature>
<dbReference type="InterPro" id="IPR024079">
    <property type="entry name" value="MetalloPept_cat_dom_sf"/>
</dbReference>
<feature type="domain" description="Peptidase M13 N-terminal" evidence="10">
    <location>
        <begin position="51"/>
        <end position="432"/>
    </location>
</feature>
<dbReference type="Proteomes" id="UP001138921">
    <property type="component" value="Unassembled WGS sequence"/>
</dbReference>
<dbReference type="Gene3D" id="1.10.1380.10">
    <property type="entry name" value="Neutral endopeptidase , domain2"/>
    <property type="match status" value="1"/>
</dbReference>
<dbReference type="Pfam" id="PF05649">
    <property type="entry name" value="Peptidase_M13_N"/>
    <property type="match status" value="1"/>
</dbReference>
<dbReference type="CDD" id="cd08662">
    <property type="entry name" value="M13"/>
    <property type="match status" value="1"/>
</dbReference>
<evidence type="ECO:0000256" key="7">
    <source>
        <dbReference type="ARBA" id="ARBA00023049"/>
    </source>
</evidence>
<reference evidence="11" key="2">
    <citation type="submission" date="2021-03" db="EMBL/GenBank/DDBJ databases">
        <authorList>
            <person name="Artuso I."/>
            <person name="Turrini P."/>
            <person name="Pirolo M."/>
            <person name="Lugli G.A."/>
            <person name="Ventura M."/>
            <person name="Visca P."/>
        </authorList>
    </citation>
    <scope>NUCLEOTIDE SEQUENCE</scope>
    <source>
        <strain evidence="11">LMG 26462</strain>
    </source>
</reference>
<evidence type="ECO:0000313" key="11">
    <source>
        <dbReference type="EMBL" id="MBT1154102.1"/>
    </source>
</evidence>
<comment type="caution">
    <text evidence="11">The sequence shown here is derived from an EMBL/GenBank/DDBJ whole genome shotgun (WGS) entry which is preliminary data.</text>
</comment>
<keyword evidence="3" id="KW-0645">Protease</keyword>